<organism evidence="1 2">
    <name type="scientific">Mus caroli</name>
    <name type="common">Ryukyu mouse</name>
    <name type="synonym">Ricefield mouse</name>
    <dbReference type="NCBI Taxonomy" id="10089"/>
    <lineage>
        <taxon>Eukaryota</taxon>
        <taxon>Metazoa</taxon>
        <taxon>Chordata</taxon>
        <taxon>Craniata</taxon>
        <taxon>Vertebrata</taxon>
        <taxon>Euteleostomi</taxon>
        <taxon>Mammalia</taxon>
        <taxon>Eutheria</taxon>
        <taxon>Euarchontoglires</taxon>
        <taxon>Glires</taxon>
        <taxon>Rodentia</taxon>
        <taxon>Myomorpha</taxon>
        <taxon>Muroidea</taxon>
        <taxon>Muridae</taxon>
        <taxon>Murinae</taxon>
        <taxon>Mus</taxon>
        <taxon>Mus</taxon>
    </lineage>
</organism>
<gene>
    <name evidence="2" type="primary">LOC110301020</name>
</gene>
<reference evidence="2" key="1">
    <citation type="submission" date="2025-08" db="UniProtKB">
        <authorList>
            <consortium name="RefSeq"/>
        </authorList>
    </citation>
    <scope>IDENTIFICATION</scope>
</reference>
<proteinExistence type="predicted"/>
<dbReference type="KEGG" id="mcal:110301020"/>
<sequence length="109" mass="12334">MYAAFCCSLLLGSHCNWKIPLDTPAWHLLAALLCVKCKHFNSTKNCLTQSGYCVARRDQKCLLWTVTSGDFLSYGTQTCWTHCVNKYIIRGSVRSEHKCCNSSSLCNQF</sequence>
<dbReference type="RefSeq" id="XP_021026884.1">
    <property type="nucleotide sequence ID" value="XM_021171225.1"/>
</dbReference>
<dbReference type="CDD" id="cd23628">
    <property type="entry name" value="TFP_LU_ECD_SP10_like"/>
    <property type="match status" value="1"/>
</dbReference>
<protein>
    <submittedName>
        <fullName evidence="2">Secreted seminal-vesicle Ly-6 protein 1-like</fullName>
    </submittedName>
</protein>
<accession>A0A6P5QGD9</accession>
<keyword evidence="1" id="KW-1185">Reference proteome</keyword>
<dbReference type="GeneID" id="110301020"/>
<dbReference type="AlphaFoldDB" id="A0A6P5QGD9"/>
<dbReference type="Proteomes" id="UP000515126">
    <property type="component" value="Chromosome 9"/>
</dbReference>
<name>A0A6P5QGD9_MUSCR</name>
<evidence type="ECO:0000313" key="1">
    <source>
        <dbReference type="Proteomes" id="UP000515126"/>
    </source>
</evidence>
<evidence type="ECO:0000313" key="2">
    <source>
        <dbReference type="RefSeq" id="XP_021026884.1"/>
    </source>
</evidence>